<dbReference type="AlphaFoldDB" id="A2DFW0"/>
<dbReference type="VEuPathDB" id="TrichDB:TVAGG3_0951160"/>
<protein>
    <recommendedName>
        <fullName evidence="4">Importin N-terminal domain-containing protein</fullName>
    </recommendedName>
</protein>
<reference evidence="2" key="1">
    <citation type="submission" date="2006-10" db="EMBL/GenBank/DDBJ databases">
        <authorList>
            <person name="Amadeo P."/>
            <person name="Zhao Q."/>
            <person name="Wortman J."/>
            <person name="Fraser-Liggett C."/>
            <person name="Carlton J."/>
        </authorList>
    </citation>
    <scope>NUCLEOTIDE SEQUENCE</scope>
    <source>
        <strain evidence="2">G3</strain>
    </source>
</reference>
<evidence type="ECO:0000313" key="2">
    <source>
        <dbReference type="EMBL" id="EAY20587.1"/>
    </source>
</evidence>
<evidence type="ECO:0000313" key="3">
    <source>
        <dbReference type="Proteomes" id="UP000001542"/>
    </source>
</evidence>
<evidence type="ECO:0008006" key="4">
    <source>
        <dbReference type="Google" id="ProtNLM"/>
    </source>
</evidence>
<feature type="compositionally biased region" description="Low complexity" evidence="1">
    <location>
        <begin position="1072"/>
        <end position="1086"/>
    </location>
</feature>
<dbReference type="Proteomes" id="UP000001542">
    <property type="component" value="Unassembled WGS sequence"/>
</dbReference>
<gene>
    <name evidence="2" type="ORF">TVAG_162820</name>
</gene>
<dbReference type="VEuPathDB" id="TrichDB:TVAG_162820"/>
<name>A2DFW0_TRIV3</name>
<dbReference type="KEGG" id="tva:5466146"/>
<dbReference type="EMBL" id="DS113196">
    <property type="protein sequence ID" value="EAY20587.1"/>
    <property type="molecule type" value="Genomic_DNA"/>
</dbReference>
<reference evidence="2" key="2">
    <citation type="journal article" date="2007" name="Science">
        <title>Draft genome sequence of the sexually transmitted pathogen Trichomonas vaginalis.</title>
        <authorList>
            <person name="Carlton J.M."/>
            <person name="Hirt R.P."/>
            <person name="Silva J.C."/>
            <person name="Delcher A.L."/>
            <person name="Schatz M."/>
            <person name="Zhao Q."/>
            <person name="Wortman J.R."/>
            <person name="Bidwell S.L."/>
            <person name="Alsmark U.C.M."/>
            <person name="Besteiro S."/>
            <person name="Sicheritz-Ponten T."/>
            <person name="Noel C.J."/>
            <person name="Dacks J.B."/>
            <person name="Foster P.G."/>
            <person name="Simillion C."/>
            <person name="Van de Peer Y."/>
            <person name="Miranda-Saavedra D."/>
            <person name="Barton G.J."/>
            <person name="Westrop G.D."/>
            <person name="Mueller S."/>
            <person name="Dessi D."/>
            <person name="Fiori P.L."/>
            <person name="Ren Q."/>
            <person name="Paulsen I."/>
            <person name="Zhang H."/>
            <person name="Bastida-Corcuera F.D."/>
            <person name="Simoes-Barbosa A."/>
            <person name="Brown M.T."/>
            <person name="Hayes R.D."/>
            <person name="Mukherjee M."/>
            <person name="Okumura C.Y."/>
            <person name="Schneider R."/>
            <person name="Smith A.J."/>
            <person name="Vanacova S."/>
            <person name="Villalvazo M."/>
            <person name="Haas B.J."/>
            <person name="Pertea M."/>
            <person name="Feldblyum T.V."/>
            <person name="Utterback T.R."/>
            <person name="Shu C.L."/>
            <person name="Osoegawa K."/>
            <person name="de Jong P.J."/>
            <person name="Hrdy I."/>
            <person name="Horvathova L."/>
            <person name="Zubacova Z."/>
            <person name="Dolezal P."/>
            <person name="Malik S.B."/>
            <person name="Logsdon J.M. Jr."/>
            <person name="Henze K."/>
            <person name="Gupta A."/>
            <person name="Wang C.C."/>
            <person name="Dunne R.L."/>
            <person name="Upcroft J.A."/>
            <person name="Upcroft P."/>
            <person name="White O."/>
            <person name="Salzberg S.L."/>
            <person name="Tang P."/>
            <person name="Chiu C.-H."/>
            <person name="Lee Y.-S."/>
            <person name="Embley T.M."/>
            <person name="Coombs G.H."/>
            <person name="Mottram J.C."/>
            <person name="Tachezy J."/>
            <person name="Fraser-Liggett C.M."/>
            <person name="Johnson P.J."/>
        </authorList>
    </citation>
    <scope>NUCLEOTIDE SEQUENCE [LARGE SCALE GENOMIC DNA]</scope>
    <source>
        <strain evidence="2">G3</strain>
    </source>
</reference>
<dbReference type="SMR" id="A2DFW0"/>
<keyword evidence="3" id="KW-1185">Reference proteome</keyword>
<evidence type="ECO:0000256" key="1">
    <source>
        <dbReference type="SAM" id="MobiDB-lite"/>
    </source>
</evidence>
<proteinExistence type="predicted"/>
<dbReference type="SUPFAM" id="SSF48371">
    <property type="entry name" value="ARM repeat"/>
    <property type="match status" value="1"/>
</dbReference>
<organism evidence="2 3">
    <name type="scientific">Trichomonas vaginalis (strain ATCC PRA-98 / G3)</name>
    <dbReference type="NCBI Taxonomy" id="412133"/>
    <lineage>
        <taxon>Eukaryota</taxon>
        <taxon>Metamonada</taxon>
        <taxon>Parabasalia</taxon>
        <taxon>Trichomonadida</taxon>
        <taxon>Trichomonadidae</taxon>
        <taxon>Trichomonas</taxon>
    </lineage>
</organism>
<dbReference type="RefSeq" id="XP_001581573.1">
    <property type="nucleotide sequence ID" value="XM_001581523.1"/>
</dbReference>
<feature type="region of interest" description="Disordered" evidence="1">
    <location>
        <begin position="1064"/>
        <end position="1098"/>
    </location>
</feature>
<dbReference type="InParanoid" id="A2DFW0"/>
<sequence>MNSMTVETWAKICQDFTENSETGAASIQQFIEDKNFYKFSYDLLTKELEEHQLVILLQAIQAKIQKGWDPNDAASKTFKNNFFNFCINNLNQTTDILSLTSDILGNIALIEWPNTWNDFISKLRDFEISPDEVHRIRFAMYELKTLSIALYNRSHDENYRNFITIQQIAEINANSKIYEDYLIFILRQQLNEDTFEIFVETFDFISKICKITDIPIDIDSLTDYLSQNYQYLLGPLTRCLLSLLIYNTNPSSKDIELFHSICQYLPDNNSEPQDLLQDRNFYEIYTNLIPLFFSRITDFQTSFYDFKATLTFVIQKMSTLFSFVSQAFLEDNSLQEIYLVFLKFFDRLIMNVIIKLGNTEKPTIYEIIHDLIPSLIDSVSHGVSSPFSIDEEKNISFASDDKNSLFCQHENIISNLFRLADELVVDFVRHLYVEITEGEKSPEENIKTLISLISICSILGKNDKANLLKSVNQIIDNTMDLFLSLLDSEDPQICALSGFYFSQIFDRLRDAHYRHLLRGIIFKFFEWFNREDEILNAVAAECLNKICYFLPYVKSISTTYPIFANTIKIEEKPDEPIPPILPDLPEKFFEIWDKNLQNCHFSLVKFACSIYLMMTSQVSSNRSYGVEMDTPEYYEEIKQTKENLFGRIYSNIQTNIIDSFNQLNYENPETMQSFIHACDIFLCYEVLVNPKSEVEDIREDDSKMIQILKQTFEKYDDRFPIDTLNPLVKYLFEFIIPSISTLFQTFSSYLQQEQKDENMVSLFKKMIEKSIRVLDLILKTFEPRTTMEHLGNDFLPNIFNIFAEVNPQCFVPFVFTFLRNIVYYAKYTNQEIWNVNENSESMYFNIINFAITQNVDISCRPEIIYFLRFVVNYNNHIGEIINIHPELFKNMVEYAFHFMESEDVQTSIAAHKLLFMILLSICNYGANDREKVFREAMDPEDENSIYFVHHWFLEIMRISITGQARFIYDYYYKIISIGNFQAELKNYQDFFVRVLTEKHIIPDFEVPELVDRLLSSSITQSTVADFIVRFSGLNRHDPEFDKNNIQLMSSLKVSADFVQEKKIPKYTNENTEQQAEPEQDQQQNNEANDDSQFPFFLE</sequence>
<dbReference type="InterPro" id="IPR016024">
    <property type="entry name" value="ARM-type_fold"/>
</dbReference>
<accession>A2DFW0</accession>